<dbReference type="InterPro" id="IPR051319">
    <property type="entry name" value="Oligoribo/pAp-PDE_c-di-AMP_PDE"/>
</dbReference>
<dbReference type="SUPFAM" id="SSF51735">
    <property type="entry name" value="NAD(P)-binding Rossmann-fold domains"/>
    <property type="match status" value="1"/>
</dbReference>
<name>A0ABD5W4S8_9EURY</name>
<feature type="domain" description="DDH" evidence="1">
    <location>
        <begin position="150"/>
        <end position="292"/>
    </location>
</feature>
<dbReference type="AlphaFoldDB" id="A0ABD5W4S8"/>
<evidence type="ECO:0000313" key="5">
    <source>
        <dbReference type="Proteomes" id="UP001596445"/>
    </source>
</evidence>
<dbReference type="Gene3D" id="3.10.310.30">
    <property type="match status" value="1"/>
</dbReference>
<dbReference type="InterPro" id="IPR036291">
    <property type="entry name" value="NAD(P)-bd_dom_sf"/>
</dbReference>
<dbReference type="Gene3D" id="3.40.50.720">
    <property type="entry name" value="NAD(P)-binding Rossmann-like Domain"/>
    <property type="match status" value="1"/>
</dbReference>
<dbReference type="SUPFAM" id="SSF64182">
    <property type="entry name" value="DHH phosphoesterases"/>
    <property type="match status" value="1"/>
</dbReference>
<keyword evidence="5" id="KW-1185">Reference proteome</keyword>
<dbReference type="RefSeq" id="WP_267164044.1">
    <property type="nucleotide sequence ID" value="NZ_CP112972.1"/>
</dbReference>
<evidence type="ECO:0000259" key="3">
    <source>
        <dbReference type="Pfam" id="PF02272"/>
    </source>
</evidence>
<dbReference type="Gene3D" id="3.90.1640.10">
    <property type="entry name" value="inorganic pyrophosphatase (n-terminal core)"/>
    <property type="match status" value="1"/>
</dbReference>
<feature type="domain" description="RCK N-terminal" evidence="2">
    <location>
        <begin position="5"/>
        <end position="117"/>
    </location>
</feature>
<dbReference type="Proteomes" id="UP001596445">
    <property type="component" value="Unassembled WGS sequence"/>
</dbReference>
<evidence type="ECO:0000259" key="1">
    <source>
        <dbReference type="Pfam" id="PF01368"/>
    </source>
</evidence>
<reference evidence="4 5" key="1">
    <citation type="journal article" date="2019" name="Int. J. Syst. Evol. Microbiol.">
        <title>The Global Catalogue of Microorganisms (GCM) 10K type strain sequencing project: providing services to taxonomists for standard genome sequencing and annotation.</title>
        <authorList>
            <consortium name="The Broad Institute Genomics Platform"/>
            <consortium name="The Broad Institute Genome Sequencing Center for Infectious Disease"/>
            <person name="Wu L."/>
            <person name="Ma J."/>
        </authorList>
    </citation>
    <scope>NUCLEOTIDE SEQUENCE [LARGE SCALE GENOMIC DNA]</scope>
    <source>
        <strain evidence="4 5">JCM 30072</strain>
    </source>
</reference>
<evidence type="ECO:0000259" key="2">
    <source>
        <dbReference type="Pfam" id="PF02254"/>
    </source>
</evidence>
<evidence type="ECO:0000313" key="4">
    <source>
        <dbReference type="EMBL" id="MFC7058238.1"/>
    </source>
</evidence>
<gene>
    <name evidence="4" type="ORF">ACFQQG_08680</name>
</gene>
<dbReference type="Pfam" id="PF02254">
    <property type="entry name" value="TrkA_N"/>
    <property type="match status" value="1"/>
</dbReference>
<proteinExistence type="predicted"/>
<dbReference type="InterPro" id="IPR038763">
    <property type="entry name" value="DHH_sf"/>
</dbReference>
<dbReference type="Pfam" id="PF02272">
    <property type="entry name" value="DHHA1"/>
    <property type="match status" value="1"/>
</dbReference>
<dbReference type="PANTHER" id="PTHR47618">
    <property type="entry name" value="BIFUNCTIONAL OLIGORIBONUCLEASE AND PAP PHOSPHATASE NRNA"/>
    <property type="match status" value="1"/>
</dbReference>
<accession>A0ABD5W4S8</accession>
<dbReference type="InterPro" id="IPR003156">
    <property type="entry name" value="DHHA1_dom"/>
</dbReference>
<sequence length="503" mass="53810">MVDRLVLGSGTLLQRVVGALRDQSGSVRVVTDDESLATALRNEGTVVEARDPADASALDGLSAEMVVVIEETHAATVETVRAARRAFPETYLLAYAAGDAPTADEVLRTVADRVANPYRQAASYVLDRTGGAGQRLHQLKRVFRSIDRLAVVSHDNPDPDAIASGTALARLAESAGCTAQVCYHGEITHQENRAFVNVLDLELRQLDPDEGFAEFDGIALVDHARPSVNNQLPANHDIDIVIDHHPPRAPVDARFVDLRSGVGATSTLLVDYLDLFGVEVDTTVATALLFGIHVDTKGFSREVSPADFEAASAVLPAADLGVLERIESPSVSATTLEITARAIQDRRVDGQVLMSCVGDLAERDALAQAADRLLTIDDVTATLVYGVKDGTIYASARSHGVDVDIGETVREAFDQIGSAGGHVDMAGAQIPLGILDAVEEQEASLTAVIEDIIEERFLDAIAATTTLRTQSVHDEFEGDRYLVQTDEHTIESGAFTRTNNDSE</sequence>
<dbReference type="GeneID" id="76630212"/>
<dbReference type="PANTHER" id="PTHR47618:SF1">
    <property type="entry name" value="BIFUNCTIONAL OLIGORIBONUCLEASE AND PAP PHOSPHATASE NRNA"/>
    <property type="match status" value="1"/>
</dbReference>
<comment type="caution">
    <text evidence="4">The sequence shown here is derived from an EMBL/GenBank/DDBJ whole genome shotgun (WGS) entry which is preliminary data.</text>
</comment>
<dbReference type="EMBL" id="JBHSZI010000001">
    <property type="protein sequence ID" value="MFC7058238.1"/>
    <property type="molecule type" value="Genomic_DNA"/>
</dbReference>
<organism evidence="4 5">
    <name type="scientific">Halovenus salina</name>
    <dbReference type="NCBI Taxonomy" id="1510225"/>
    <lineage>
        <taxon>Archaea</taxon>
        <taxon>Methanobacteriati</taxon>
        <taxon>Methanobacteriota</taxon>
        <taxon>Stenosarchaea group</taxon>
        <taxon>Halobacteria</taxon>
        <taxon>Halobacteriales</taxon>
        <taxon>Haloarculaceae</taxon>
        <taxon>Halovenus</taxon>
    </lineage>
</organism>
<dbReference type="Pfam" id="PF01368">
    <property type="entry name" value="DHH"/>
    <property type="match status" value="1"/>
</dbReference>
<protein>
    <submittedName>
        <fullName evidence="4">DHH family phosphoesterase</fullName>
    </submittedName>
</protein>
<dbReference type="InterPro" id="IPR001667">
    <property type="entry name" value="DDH_dom"/>
</dbReference>
<dbReference type="InterPro" id="IPR003148">
    <property type="entry name" value="RCK_N"/>
</dbReference>
<feature type="domain" description="DHHA1" evidence="3">
    <location>
        <begin position="350"/>
        <end position="454"/>
    </location>
</feature>